<dbReference type="InterPro" id="IPR050650">
    <property type="entry name" value="Type-II_Cytokine-TF_Rcpt"/>
</dbReference>
<reference evidence="6" key="1">
    <citation type="submission" date="2025-08" db="UniProtKB">
        <authorList>
            <consortium name="RefSeq"/>
        </authorList>
    </citation>
    <scope>IDENTIFICATION</scope>
</reference>
<dbReference type="PANTHER" id="PTHR20859:SF85">
    <property type="entry name" value="INTERFERON ALPHA_BETA RECEPTOR 1 ISOFORM X1"/>
    <property type="match status" value="1"/>
</dbReference>
<dbReference type="Gene3D" id="2.60.40.10">
    <property type="entry name" value="Immunoglobulins"/>
    <property type="match status" value="2"/>
</dbReference>
<evidence type="ECO:0000256" key="1">
    <source>
        <dbReference type="SAM" id="MobiDB-lite"/>
    </source>
</evidence>
<protein>
    <submittedName>
        <fullName evidence="6">Interferon alpha/beta receptor 1a-like</fullName>
    </submittedName>
</protein>
<keyword evidence="2" id="KW-1133">Transmembrane helix</keyword>
<dbReference type="InterPro" id="IPR003961">
    <property type="entry name" value="FN3_dom"/>
</dbReference>
<dbReference type="Pfam" id="PF09294">
    <property type="entry name" value="Interfer-bind"/>
    <property type="match status" value="1"/>
</dbReference>
<dbReference type="OrthoDB" id="9944680at2759"/>
<feature type="chain" id="PRO_5027702531" evidence="3">
    <location>
        <begin position="17"/>
        <end position="355"/>
    </location>
</feature>
<name>A0A6P7LGD4_BETSP</name>
<dbReference type="Proteomes" id="UP000515150">
    <property type="component" value="Chromosome 21"/>
</dbReference>
<gene>
    <name evidence="6" type="primary">LOC114847477</name>
</gene>
<dbReference type="SUPFAM" id="SSF49265">
    <property type="entry name" value="Fibronectin type III"/>
    <property type="match status" value="2"/>
</dbReference>
<feature type="compositionally biased region" description="Polar residues" evidence="1">
    <location>
        <begin position="324"/>
        <end position="347"/>
    </location>
</feature>
<evidence type="ECO:0000259" key="4">
    <source>
        <dbReference type="PROSITE" id="PS50853"/>
    </source>
</evidence>
<dbReference type="GO" id="GO:0005886">
    <property type="term" value="C:plasma membrane"/>
    <property type="evidence" value="ECO:0007669"/>
    <property type="project" value="TreeGrafter"/>
</dbReference>
<dbReference type="InterPro" id="IPR015373">
    <property type="entry name" value="Interferon/interleukin_rcp_dom"/>
</dbReference>
<dbReference type="PANTHER" id="PTHR20859">
    <property type="entry name" value="INTERFERON/INTERLEUKIN RECEPTOR"/>
    <property type="match status" value="1"/>
</dbReference>
<organism evidence="5 6">
    <name type="scientific">Betta splendens</name>
    <name type="common">Siamese fighting fish</name>
    <dbReference type="NCBI Taxonomy" id="158456"/>
    <lineage>
        <taxon>Eukaryota</taxon>
        <taxon>Metazoa</taxon>
        <taxon>Chordata</taxon>
        <taxon>Craniata</taxon>
        <taxon>Vertebrata</taxon>
        <taxon>Euteleostomi</taxon>
        <taxon>Actinopterygii</taxon>
        <taxon>Neopterygii</taxon>
        <taxon>Teleostei</taxon>
        <taxon>Neoteleostei</taxon>
        <taxon>Acanthomorphata</taxon>
        <taxon>Anabantaria</taxon>
        <taxon>Anabantiformes</taxon>
        <taxon>Anabantoidei</taxon>
        <taxon>Osphronemidae</taxon>
        <taxon>Betta</taxon>
    </lineage>
</organism>
<dbReference type="KEGG" id="bspl:114847477"/>
<keyword evidence="3" id="KW-0732">Signal</keyword>
<dbReference type="GeneID" id="114847477"/>
<feature type="transmembrane region" description="Helical" evidence="2">
    <location>
        <begin position="217"/>
        <end position="238"/>
    </location>
</feature>
<dbReference type="Pfam" id="PF01108">
    <property type="entry name" value="Tissue_fac"/>
    <property type="match status" value="1"/>
</dbReference>
<dbReference type="GO" id="GO:0004904">
    <property type="term" value="F:interferon receptor activity"/>
    <property type="evidence" value="ECO:0007669"/>
    <property type="project" value="TreeGrafter"/>
</dbReference>
<keyword evidence="2" id="KW-0472">Membrane</keyword>
<dbReference type="PROSITE" id="PS50853">
    <property type="entry name" value="FN3"/>
    <property type="match status" value="1"/>
</dbReference>
<dbReference type="RefSeq" id="XP_028993113.1">
    <property type="nucleotide sequence ID" value="XM_029137280.3"/>
</dbReference>
<dbReference type="InterPro" id="IPR013783">
    <property type="entry name" value="Ig-like_fold"/>
</dbReference>
<evidence type="ECO:0000313" key="5">
    <source>
        <dbReference type="Proteomes" id="UP000515150"/>
    </source>
</evidence>
<evidence type="ECO:0000313" key="6">
    <source>
        <dbReference type="RefSeq" id="XP_028993113.1"/>
    </source>
</evidence>
<keyword evidence="5" id="KW-1185">Reference proteome</keyword>
<keyword evidence="2" id="KW-0812">Transmembrane</keyword>
<feature type="domain" description="Fibronectin type-III" evidence="4">
    <location>
        <begin position="121"/>
        <end position="214"/>
    </location>
</feature>
<dbReference type="AlphaFoldDB" id="A0A6P7LGD4"/>
<feature type="region of interest" description="Disordered" evidence="1">
    <location>
        <begin position="321"/>
        <end position="355"/>
    </location>
</feature>
<evidence type="ECO:0000256" key="2">
    <source>
        <dbReference type="SAM" id="Phobius"/>
    </source>
</evidence>
<dbReference type="InParanoid" id="A0A6P7LGD4"/>
<feature type="signal peptide" evidence="3">
    <location>
        <begin position="1"/>
        <end position="16"/>
    </location>
</feature>
<dbReference type="InterPro" id="IPR036116">
    <property type="entry name" value="FN3_sf"/>
</dbReference>
<proteinExistence type="predicted"/>
<evidence type="ECO:0000256" key="3">
    <source>
        <dbReference type="SAM" id="SignalP"/>
    </source>
</evidence>
<accession>A0A6P7LGD4</accession>
<sequence>MFVLLLCIQLFGQVAAQLDPPQNVTLITLNTNYTLSWDWHQNHTVTFTTQYVGKHQLLLKNRRPKWLTACNAMPHRSCDLTGFNLNYWCVYMLRVRASMHGRDSEWVLKEFLPKRDAALGSPTIVNLVPARSDLDVFITDSVTSIRKVIPTLQYLVVYWERSAGAQNQTLTSNANIVTLPNLKAWTWYCVSVCSRADGKSSSFTSPRCMKTQGNVPWWQIFLYFLAVLAMCSLGLLLLHSFFRIFKTIKASFYPSNQLPPHLQKYLSDSPGFDVPGLFIPDAESELLCERVTVCKNPTFLKIYSPLTEALLVSPPGLEEDISGYSRQDSSCSGDSGVYSTGDSSNLENLKGKESS</sequence>